<keyword evidence="5" id="KW-1003">Cell membrane</keyword>
<dbReference type="PANTHER" id="PTHR43823:SF3">
    <property type="entry name" value="MULTIDRUG EXPORT PROTEIN MEPA"/>
    <property type="match status" value="1"/>
</dbReference>
<evidence type="ECO:0000313" key="12">
    <source>
        <dbReference type="EMBL" id="WOX31564.1"/>
    </source>
</evidence>
<evidence type="ECO:0000256" key="9">
    <source>
        <dbReference type="ARBA" id="ARBA00023251"/>
    </source>
</evidence>
<dbReference type="InterPro" id="IPR045070">
    <property type="entry name" value="MATE_MepA-like"/>
</dbReference>
<dbReference type="PIRSF" id="PIRSF006603">
    <property type="entry name" value="DinF"/>
    <property type="match status" value="1"/>
</dbReference>
<dbReference type="AlphaFoldDB" id="A0A8I2KN19"/>
<feature type="transmembrane region" description="Helical" evidence="10">
    <location>
        <begin position="97"/>
        <end position="119"/>
    </location>
</feature>
<feature type="transmembrane region" description="Helical" evidence="10">
    <location>
        <begin position="389"/>
        <end position="410"/>
    </location>
</feature>
<sequence>MLLDSANKAHAKYANVTRTFWRYTIPAVVAMMVNGLYQIVDGIFIGHYLGSQGLAAVNLAWPIIGIIIGFGVLIGMGSGSLLSIYCGAGDNTGVQQLMSTSFWLIAILTVVAMTVLILFGPGLLELQGASGELLHSSLAYLQVLNWGAGVTIAAGALPLLLRNNGKPEMATALLIVGALSNIMLDYFMIVKMQWQLPGAALATLISQGIVALAALYFLLTPSEANKPKGAFNQPLALEILKQGAAGLVMFLYFGFIVALHNKQLLIFASEVEVAAFAVVGYLGVIYYFIAEGVANGVQPPISYYYGAGLYRRIHTMFKLALKVSLGFGVMMVTMFYLFPEDVLGLFSEDFALLNAAERGLQLHLSTLFLDGFIFLTSMYFVAVGKGGKALAISLGNMLVQLPFLYLLPFWFGVDGVWLAVPISNITLTVIIIPLLWRDLYQLKHADMEATSGDKPCA</sequence>
<reference evidence="12 14" key="2">
    <citation type="submission" date="2023-10" db="EMBL/GenBank/DDBJ databases">
        <title>To unveil natural product biosynthetic capacity in Pseudoalteromonas.</title>
        <authorList>
            <person name="Wang J."/>
        </authorList>
    </citation>
    <scope>NUCLEOTIDE SEQUENCE [LARGE SCALE GENOMIC DNA]</scope>
    <source>
        <strain evidence="12 14">DSM 15914</strain>
    </source>
</reference>
<evidence type="ECO:0000256" key="7">
    <source>
        <dbReference type="ARBA" id="ARBA00022989"/>
    </source>
</evidence>
<keyword evidence="14" id="KW-1185">Reference proteome</keyword>
<evidence type="ECO:0000256" key="2">
    <source>
        <dbReference type="ARBA" id="ARBA00008417"/>
    </source>
</evidence>
<evidence type="ECO:0000313" key="14">
    <source>
        <dbReference type="Proteomes" id="UP001304419"/>
    </source>
</evidence>
<comment type="subcellular location">
    <subcellularLocation>
        <location evidence="1">Cell inner membrane</location>
        <topology evidence="1">Multi-pass membrane protein</topology>
    </subcellularLocation>
</comment>
<keyword evidence="8 10" id="KW-0472">Membrane</keyword>
<evidence type="ECO:0000256" key="4">
    <source>
        <dbReference type="ARBA" id="ARBA00022448"/>
    </source>
</evidence>
<dbReference type="RefSeq" id="WP_193522027.1">
    <property type="nucleotide sequence ID" value="NZ_CBCSDF010000005.1"/>
</dbReference>
<dbReference type="CDD" id="cd13143">
    <property type="entry name" value="MATE_MepA_like"/>
    <property type="match status" value="1"/>
</dbReference>
<dbReference type="Proteomes" id="UP001304419">
    <property type="component" value="Chromosome 2"/>
</dbReference>
<evidence type="ECO:0000313" key="13">
    <source>
        <dbReference type="Proteomes" id="UP000646877"/>
    </source>
</evidence>
<feature type="transmembrane region" description="Helical" evidence="10">
    <location>
        <begin position="60"/>
        <end position="85"/>
    </location>
</feature>
<dbReference type="EMBL" id="CP137579">
    <property type="protein sequence ID" value="WOX31564.1"/>
    <property type="molecule type" value="Genomic_DNA"/>
</dbReference>
<dbReference type="GO" id="GO:0046677">
    <property type="term" value="P:response to antibiotic"/>
    <property type="evidence" value="ECO:0007669"/>
    <property type="project" value="UniProtKB-KW"/>
</dbReference>
<dbReference type="GO" id="GO:0042910">
    <property type="term" value="F:xenobiotic transmembrane transporter activity"/>
    <property type="evidence" value="ECO:0007669"/>
    <property type="project" value="InterPro"/>
</dbReference>
<dbReference type="InterPro" id="IPR002528">
    <property type="entry name" value="MATE_fam"/>
</dbReference>
<name>A0A8I2KN19_9GAMM</name>
<keyword evidence="6 10" id="KW-0812">Transmembrane</keyword>
<feature type="transmembrane region" description="Helical" evidence="10">
    <location>
        <begin position="172"/>
        <end position="190"/>
    </location>
</feature>
<dbReference type="EMBL" id="WEIA01000007">
    <property type="protein sequence ID" value="NLR22251.1"/>
    <property type="molecule type" value="Genomic_DNA"/>
</dbReference>
<feature type="transmembrane region" description="Helical" evidence="10">
    <location>
        <begin position="265"/>
        <end position="289"/>
    </location>
</feature>
<proteinExistence type="inferred from homology"/>
<evidence type="ECO:0000256" key="10">
    <source>
        <dbReference type="SAM" id="Phobius"/>
    </source>
</evidence>
<dbReference type="InterPro" id="IPR051327">
    <property type="entry name" value="MATE_MepA_subfamily"/>
</dbReference>
<keyword evidence="4" id="KW-0813">Transport</keyword>
<evidence type="ECO:0000256" key="8">
    <source>
        <dbReference type="ARBA" id="ARBA00023136"/>
    </source>
</evidence>
<feature type="transmembrane region" description="Helical" evidence="10">
    <location>
        <begin position="196"/>
        <end position="219"/>
    </location>
</feature>
<comment type="similarity">
    <text evidence="2">Belongs to the multi antimicrobial extrusion (MATE) (TC 2.A.66.1) family. MepA subfamily.</text>
</comment>
<protein>
    <recommendedName>
        <fullName evidence="3">Multidrug export protein MepA</fullName>
    </recommendedName>
</protein>
<keyword evidence="7 10" id="KW-1133">Transmembrane helix</keyword>
<dbReference type="GO" id="GO:0005886">
    <property type="term" value="C:plasma membrane"/>
    <property type="evidence" value="ECO:0007669"/>
    <property type="project" value="UniProtKB-SubCell"/>
</dbReference>
<evidence type="ECO:0000313" key="11">
    <source>
        <dbReference type="EMBL" id="NLR22251.1"/>
    </source>
</evidence>
<evidence type="ECO:0000256" key="5">
    <source>
        <dbReference type="ARBA" id="ARBA00022475"/>
    </source>
</evidence>
<dbReference type="Proteomes" id="UP000646877">
    <property type="component" value="Unassembled WGS sequence"/>
</dbReference>
<feature type="transmembrane region" description="Helical" evidence="10">
    <location>
        <begin position="20"/>
        <end position="40"/>
    </location>
</feature>
<feature type="transmembrane region" description="Helical" evidence="10">
    <location>
        <begin position="416"/>
        <end position="436"/>
    </location>
</feature>
<accession>A0A8I2KN19</accession>
<feature type="transmembrane region" description="Helical" evidence="10">
    <location>
        <begin position="319"/>
        <end position="339"/>
    </location>
</feature>
<keyword evidence="9" id="KW-0046">Antibiotic resistance</keyword>
<evidence type="ECO:0000256" key="6">
    <source>
        <dbReference type="ARBA" id="ARBA00022692"/>
    </source>
</evidence>
<evidence type="ECO:0000256" key="3">
    <source>
        <dbReference type="ARBA" id="ARBA00022106"/>
    </source>
</evidence>
<dbReference type="NCBIfam" id="TIGR00797">
    <property type="entry name" value="matE"/>
    <property type="match status" value="1"/>
</dbReference>
<reference evidence="11" key="1">
    <citation type="submission" date="2019-10" db="EMBL/GenBank/DDBJ databases">
        <authorList>
            <person name="Paulsen S."/>
        </authorList>
    </citation>
    <scope>NUCLEOTIDE SEQUENCE</scope>
    <source>
        <strain evidence="11">LMG 19692</strain>
    </source>
</reference>
<feature type="transmembrane region" description="Helical" evidence="10">
    <location>
        <begin position="359"/>
        <end position="382"/>
    </location>
</feature>
<evidence type="ECO:0000256" key="1">
    <source>
        <dbReference type="ARBA" id="ARBA00004429"/>
    </source>
</evidence>
<dbReference type="GO" id="GO:0015297">
    <property type="term" value="F:antiporter activity"/>
    <property type="evidence" value="ECO:0007669"/>
    <property type="project" value="InterPro"/>
</dbReference>
<dbReference type="PANTHER" id="PTHR43823">
    <property type="entry name" value="SPORULATION PROTEIN YKVU"/>
    <property type="match status" value="1"/>
</dbReference>
<feature type="transmembrane region" description="Helical" evidence="10">
    <location>
        <begin position="139"/>
        <end position="160"/>
    </location>
</feature>
<dbReference type="Pfam" id="PF01554">
    <property type="entry name" value="MatE"/>
    <property type="match status" value="2"/>
</dbReference>
<organism evidence="11 13">
    <name type="scientific">Pseudoalteromonas maricaloris</name>
    <dbReference type="NCBI Taxonomy" id="184924"/>
    <lineage>
        <taxon>Bacteria</taxon>
        <taxon>Pseudomonadati</taxon>
        <taxon>Pseudomonadota</taxon>
        <taxon>Gammaproteobacteria</taxon>
        <taxon>Alteromonadales</taxon>
        <taxon>Pseudoalteromonadaceae</taxon>
        <taxon>Pseudoalteromonas</taxon>
    </lineage>
</organism>
<feature type="transmembrane region" description="Helical" evidence="10">
    <location>
        <begin position="239"/>
        <end position="259"/>
    </location>
</feature>
<dbReference type="NCBIfam" id="NF007130">
    <property type="entry name" value="PRK09575.1"/>
    <property type="match status" value="1"/>
</dbReference>
<dbReference type="InterPro" id="IPR048279">
    <property type="entry name" value="MdtK-like"/>
</dbReference>
<gene>
    <name evidence="11" type="ORF">F9Y85_13145</name>
    <name evidence="12" type="ORF">R5H13_21735</name>
</gene>